<dbReference type="PROSITE" id="PS51318">
    <property type="entry name" value="TAT"/>
    <property type="match status" value="1"/>
</dbReference>
<dbReference type="EMBL" id="CP108140">
    <property type="protein sequence ID" value="WTP90675.1"/>
    <property type="molecule type" value="Genomic_DNA"/>
</dbReference>
<dbReference type="SUPFAM" id="SSF52218">
    <property type="entry name" value="Flavoproteins"/>
    <property type="match status" value="1"/>
</dbReference>
<dbReference type="InterPro" id="IPR006311">
    <property type="entry name" value="TAT_signal"/>
</dbReference>
<dbReference type="PANTHER" id="PTHR39201">
    <property type="entry name" value="EXPORTED PROTEIN-RELATED"/>
    <property type="match status" value="1"/>
</dbReference>
<protein>
    <recommendedName>
        <fullName evidence="1">Flavodoxin-like domain-containing protein</fullName>
    </recommendedName>
</protein>
<evidence type="ECO:0000313" key="2">
    <source>
        <dbReference type="EMBL" id="WTP90675.1"/>
    </source>
</evidence>
<dbReference type="PANTHER" id="PTHR39201:SF1">
    <property type="entry name" value="FLAVODOXIN-LIKE DOMAIN-CONTAINING PROTEIN"/>
    <property type="match status" value="1"/>
</dbReference>
<dbReference type="Pfam" id="PF12682">
    <property type="entry name" value="Flavodoxin_4"/>
    <property type="match status" value="1"/>
</dbReference>
<evidence type="ECO:0000259" key="1">
    <source>
        <dbReference type="Pfam" id="PF12682"/>
    </source>
</evidence>
<dbReference type="Gene3D" id="3.40.50.360">
    <property type="match status" value="1"/>
</dbReference>
<name>A0AAU1I881_9ACTN</name>
<reference evidence="2" key="1">
    <citation type="submission" date="2022-10" db="EMBL/GenBank/DDBJ databases">
        <title>The complete genomes of actinobacterial strains from the NBC collection.</title>
        <authorList>
            <person name="Joergensen T.S."/>
            <person name="Alvarez Arevalo M."/>
            <person name="Sterndorff E.B."/>
            <person name="Faurdal D."/>
            <person name="Vuksanovic O."/>
            <person name="Mourched A.-S."/>
            <person name="Charusanti P."/>
            <person name="Shaw S."/>
            <person name="Blin K."/>
            <person name="Weber T."/>
        </authorList>
    </citation>
    <scope>NUCLEOTIDE SEQUENCE</scope>
    <source>
        <strain evidence="2">NBC 00180</strain>
    </source>
</reference>
<organism evidence="2">
    <name type="scientific">Streptomyces sp. NBC_00180</name>
    <dbReference type="NCBI Taxonomy" id="2903632"/>
    <lineage>
        <taxon>Bacteria</taxon>
        <taxon>Bacillati</taxon>
        <taxon>Actinomycetota</taxon>
        <taxon>Actinomycetes</taxon>
        <taxon>Kitasatosporales</taxon>
        <taxon>Streptomycetaceae</taxon>
        <taxon>Streptomyces</taxon>
    </lineage>
</organism>
<feature type="domain" description="Flavodoxin-like" evidence="1">
    <location>
        <begin position="64"/>
        <end position="204"/>
    </location>
</feature>
<dbReference type="InterPro" id="IPR029039">
    <property type="entry name" value="Flavoprotein-like_sf"/>
</dbReference>
<sequence length="212" mass="23194">MTAAPRRRAFLRATLMTGLGAVTGAQLTGCSSPARQGRGKVLLVYFSRPGENYHHGGRTVLRVGNTEVLARRISSLIPCDVHRIEAADPYPRDYDETVRRNVREQDDDARPAIKGRLPSLDGYDTVLLGSPIWNVRAPMIMTTFAEQLDFRGRTVVPFTTHAMSGLGTTARDYARSCLGARIAPGLAVRGEEVADADTDIQTWLRERGLAGS</sequence>
<dbReference type="InterPro" id="IPR008254">
    <property type="entry name" value="Flavodoxin/NO_synth"/>
</dbReference>
<gene>
    <name evidence="2" type="ORF">OG477_37365</name>
</gene>
<dbReference type="GO" id="GO:0010181">
    <property type="term" value="F:FMN binding"/>
    <property type="evidence" value="ECO:0007669"/>
    <property type="project" value="InterPro"/>
</dbReference>
<dbReference type="AlphaFoldDB" id="A0AAU1I881"/>
<proteinExistence type="predicted"/>
<accession>A0AAU1I881</accession>